<dbReference type="OrthoDB" id="9780929at2"/>
<dbReference type="RefSeq" id="WP_144888657.1">
    <property type="nucleotide sequence ID" value="NZ_VLLE01000008.1"/>
</dbReference>
<gene>
    <name evidence="1" type="ORF">IQ13_4201</name>
</gene>
<dbReference type="Proteomes" id="UP000316167">
    <property type="component" value="Unassembled WGS sequence"/>
</dbReference>
<evidence type="ECO:0000313" key="2">
    <source>
        <dbReference type="Proteomes" id="UP000316167"/>
    </source>
</evidence>
<dbReference type="InterPro" id="IPR014942">
    <property type="entry name" value="AbiEii"/>
</dbReference>
<accession>A0A562S9E7</accession>
<dbReference type="Gene3D" id="3.10.450.620">
    <property type="entry name" value="JHP933, nucleotidyltransferase-like core domain"/>
    <property type="match status" value="1"/>
</dbReference>
<dbReference type="AlphaFoldDB" id="A0A562S9E7"/>
<keyword evidence="2" id="KW-1185">Reference proteome</keyword>
<dbReference type="Pfam" id="PF08843">
    <property type="entry name" value="AbiEii"/>
    <property type="match status" value="1"/>
</dbReference>
<protein>
    <submittedName>
        <fullName evidence="1">Nucleotidyltransferase AbiEii toxin of type IV toxin-antitoxin system</fullName>
    </submittedName>
</protein>
<keyword evidence="1" id="KW-0808">Transferase</keyword>
<comment type="caution">
    <text evidence="1">The sequence shown here is derived from an EMBL/GenBank/DDBJ whole genome shotgun (WGS) entry which is preliminary data.</text>
</comment>
<evidence type="ECO:0000313" key="1">
    <source>
        <dbReference type="EMBL" id="TWI77959.1"/>
    </source>
</evidence>
<dbReference type="EMBL" id="VLLE01000008">
    <property type="protein sequence ID" value="TWI77959.1"/>
    <property type="molecule type" value="Genomic_DNA"/>
</dbReference>
<organism evidence="1 2">
    <name type="scientific">Lacibacter cauensis</name>
    <dbReference type="NCBI Taxonomy" id="510947"/>
    <lineage>
        <taxon>Bacteria</taxon>
        <taxon>Pseudomonadati</taxon>
        <taxon>Bacteroidota</taxon>
        <taxon>Chitinophagia</taxon>
        <taxon>Chitinophagales</taxon>
        <taxon>Chitinophagaceae</taxon>
        <taxon>Lacibacter</taxon>
    </lineage>
</organism>
<name>A0A562S9E7_9BACT</name>
<proteinExistence type="predicted"/>
<dbReference type="GO" id="GO:0016740">
    <property type="term" value="F:transferase activity"/>
    <property type="evidence" value="ECO:0007669"/>
    <property type="project" value="UniProtKB-KW"/>
</dbReference>
<reference evidence="1 2" key="1">
    <citation type="journal article" date="2015" name="Stand. Genomic Sci.">
        <title>Genomic Encyclopedia of Bacterial and Archaeal Type Strains, Phase III: the genomes of soil and plant-associated and newly described type strains.</title>
        <authorList>
            <person name="Whitman W.B."/>
            <person name="Woyke T."/>
            <person name="Klenk H.P."/>
            <person name="Zhou Y."/>
            <person name="Lilburn T.G."/>
            <person name="Beck B.J."/>
            <person name="De Vos P."/>
            <person name="Vandamme P."/>
            <person name="Eisen J.A."/>
            <person name="Garrity G."/>
            <person name="Hugenholtz P."/>
            <person name="Kyrpides N.C."/>
        </authorList>
    </citation>
    <scope>NUCLEOTIDE SEQUENCE [LARGE SCALE GENOMIC DNA]</scope>
    <source>
        <strain evidence="1 2">CGMCC 1.7271</strain>
    </source>
</reference>
<sequence length="410" mass="47117">MTGWLKLTDDQRRETLDQVQRVTGINVKAIEKDWWVTLVLKALFQTAMAGHFMFKGGTSLSKGWKLIPRFSEDIDIALHPNAFGRDYVNNPTHSYVKQLKREGCAYTSTAIKDALQQSFLSLGVPAGILEIIVEEVKQNIPDKDPQTLYVHYPSLYQPNPYLADAVKIEFSVRSLAEPFEIIQIQSLLNEYFPNRAYAETPFLVRTVVPRKTFIEKVLLLHEKFANPALSKLQGDRMSRHLYDLIVMMKTAVLQDALNDRELFKNLLQHRAGYIRVIDYKGLTVEGLTFIPSPDLIELYRRDYEFMQANMIYSESPDFSDLIKELKWLNGKFRVANEHLSLEQLAEQGSHQLKDGWEHHPNDTVLQTRIVKVVDPYLPSSPANKAVNYIVSFVKTNGQLVFEDIVIENKT</sequence>